<protein>
    <recommendedName>
        <fullName evidence="7">Tetratricopeptide repeat protein 37</fullName>
    </recommendedName>
</protein>
<dbReference type="InParanoid" id="A0A482XIZ7"/>
<dbReference type="InterPro" id="IPR039226">
    <property type="entry name" value="Ski3/TTC37"/>
</dbReference>
<dbReference type="OrthoDB" id="421075at2759"/>
<evidence type="ECO:0000256" key="3">
    <source>
        <dbReference type="PROSITE-ProRule" id="PRU00339"/>
    </source>
</evidence>
<evidence type="ECO:0000256" key="4">
    <source>
        <dbReference type="SAM" id="Coils"/>
    </source>
</evidence>
<dbReference type="InterPro" id="IPR011990">
    <property type="entry name" value="TPR-like_helical_dom_sf"/>
</dbReference>
<dbReference type="PANTHER" id="PTHR15704:SF7">
    <property type="entry name" value="SUPERKILLER COMPLEX PROTEIN 3"/>
    <property type="match status" value="1"/>
</dbReference>
<keyword evidence="1" id="KW-0677">Repeat</keyword>
<dbReference type="EMBL" id="QKKF02008541">
    <property type="protein sequence ID" value="RZF45634.1"/>
    <property type="molecule type" value="Genomic_DNA"/>
</dbReference>
<dbReference type="Proteomes" id="UP000291343">
    <property type="component" value="Unassembled WGS sequence"/>
</dbReference>
<keyword evidence="6" id="KW-1185">Reference proteome</keyword>
<evidence type="ECO:0000313" key="6">
    <source>
        <dbReference type="Proteomes" id="UP000291343"/>
    </source>
</evidence>
<dbReference type="Pfam" id="PF13181">
    <property type="entry name" value="TPR_8"/>
    <property type="match status" value="2"/>
</dbReference>
<evidence type="ECO:0000256" key="2">
    <source>
        <dbReference type="ARBA" id="ARBA00022803"/>
    </source>
</evidence>
<dbReference type="PANTHER" id="PTHR15704">
    <property type="entry name" value="SUPERKILLER 3 PROTEIN-RELATED"/>
    <property type="match status" value="1"/>
</dbReference>
<gene>
    <name evidence="5" type="ORF">LSTR_LSTR010585</name>
</gene>
<dbReference type="Gene3D" id="1.25.40.10">
    <property type="entry name" value="Tetratricopeptide repeat domain"/>
    <property type="match status" value="5"/>
</dbReference>
<keyword evidence="4" id="KW-0175">Coiled coil</keyword>
<feature type="repeat" description="TPR" evidence="3">
    <location>
        <begin position="543"/>
        <end position="576"/>
    </location>
</feature>
<comment type="caution">
    <text evidence="5">The sequence shown here is derived from an EMBL/GenBank/DDBJ whole genome shotgun (WGS) entry which is preliminary data.</text>
</comment>
<dbReference type="SMART" id="SM00028">
    <property type="entry name" value="TPR"/>
    <property type="match status" value="11"/>
</dbReference>
<feature type="repeat" description="TPR" evidence="3">
    <location>
        <begin position="39"/>
        <end position="72"/>
    </location>
</feature>
<evidence type="ECO:0008006" key="7">
    <source>
        <dbReference type="Google" id="ProtNLM"/>
    </source>
</evidence>
<keyword evidence="2 3" id="KW-0802">TPR repeat</keyword>
<dbReference type="PROSITE" id="PS50005">
    <property type="entry name" value="TPR"/>
    <property type="match status" value="4"/>
</dbReference>
<dbReference type="FunCoup" id="A0A482XIZ7">
    <property type="interactions" value="853"/>
</dbReference>
<feature type="repeat" description="TPR" evidence="3">
    <location>
        <begin position="509"/>
        <end position="542"/>
    </location>
</feature>
<evidence type="ECO:0000256" key="1">
    <source>
        <dbReference type="ARBA" id="ARBA00022737"/>
    </source>
</evidence>
<dbReference type="GO" id="GO:0006401">
    <property type="term" value="P:RNA catabolic process"/>
    <property type="evidence" value="ECO:0007669"/>
    <property type="project" value="InterPro"/>
</dbReference>
<accession>A0A482XIZ7</accession>
<name>A0A482XIZ7_LAOST</name>
<dbReference type="STRING" id="195883.A0A482XIZ7"/>
<reference evidence="5 6" key="1">
    <citation type="journal article" date="2017" name="Gigascience">
        <title>Genome sequence of the small brown planthopper, Laodelphax striatellus.</title>
        <authorList>
            <person name="Zhu J."/>
            <person name="Jiang F."/>
            <person name="Wang X."/>
            <person name="Yang P."/>
            <person name="Bao Y."/>
            <person name="Zhao W."/>
            <person name="Wang W."/>
            <person name="Lu H."/>
            <person name="Wang Q."/>
            <person name="Cui N."/>
            <person name="Li J."/>
            <person name="Chen X."/>
            <person name="Luo L."/>
            <person name="Yu J."/>
            <person name="Kang L."/>
            <person name="Cui F."/>
        </authorList>
    </citation>
    <scope>NUCLEOTIDE SEQUENCE [LARGE SCALE GENOMIC DNA]</scope>
    <source>
        <strain evidence="5">Lst14</strain>
    </source>
</reference>
<sequence>MEKDLKNILKEAKVAFGNREFDRSIQLCKDVLKADRDNYLALVFLGAAMQETDQILHAPKAFQKAVILKPNQILAWQGLAMYYEKEGVEKNFDHMVEVYENILSLESDIEKWSNTFDKLTNLVPKTNKLDTFVKVVEIHKQCKLPIQLKAFWRNVTTVLKNTTIELQRQHYDLLLEGLIFLDGTKEAMKQLFDLLLLKKDLDNLVHYASSYTFDDNLAATVLNVYGRLYVEKPESITAVHRTWVANYIEQLPDCEPTDPFQLLCKATVLMDSSHFSAARDLLESTFTPQNKSLWHGHILLGRAHLKLRCYEEVEICVKIARNCNSKPKFQDIYDTLLLQAIVHSHEEDNNRTGLEIGKRLLEKNPNDPVVLECMARASINLRNWSAAEKLLKKLEDMDNNFQLIVDLLRVEIAKIKNETFSFEMLQSLADTYPDSAEAAKLAPYWYDPFFQLGLYYKNINDLGTARRCLKQALYLNRRSDEVAIALSDIYRAQGDDDLLNAIVKNTGRKWACVRLGVQYSTENEVDSAIKCLRAALRHDPTDSECWEVLADSYLARGSYTSALKSYQKVLENKPGSLYPAAQIAAVKLLIGEPDESRKEFKQLAEDSPKNILVLKGLTEACLGLAKQHHFRRLLGLARDSLAEAIIAISSALIERRDLSCLWKLMGDVLFQASLLPKSWSFLEVPVWIHKKDMDINKEEKILLKGLALSELSSRCYSYALQLIEKIGSTSLLWHDLAASYFRQSELISNGTKRRQLVQKSFVAIKKSVTYDPSNWEHWNLLGIIASSPDINEKPLAQHAFIQSILAEDRNSVAWTNLGVLYLELNHSDLANKAFKATQRIDDSYYQSWIGQAMIAEKVKHVDTLDLFRHTTQLGFHPESAISYAQHVLHTLKIDITSNEDREYYKDSITDMFAEAVASEGMTWYSEERDTDSCGFNMLGCLQERLGWLNSAIKSFTKALSLLEQEKENYSLNKKKIEEEEELQKLLTNQRISIVRKNLSRVLIKVDKNEEAISLIHKIEDSDFQTDCNLALALFKREQLDECIRKYERITTKYSLHNGKYDKLADILIAKAAAFYKKDDPDATIKTLRQCRMLQESSNIHSPNGMFAEFAFHILEGDLDSAKEVLELVKPLGKNPDYITDISTFDAYISFIEEDFDKMIWTLARSVFSRPGLASLRFKLAIIIVEKFVNSSSCSRGLVEAAARMANLSIKLARGTNMNLEKILPIASVAHLLSGNVKESLIMSQHAVHLYPNIAEGWSVFLASAVAMKQPTDILKNILCQLRYNVDASNYLSDWVNAMEPIINS</sequence>
<evidence type="ECO:0000313" key="5">
    <source>
        <dbReference type="EMBL" id="RZF45634.1"/>
    </source>
</evidence>
<feature type="repeat" description="TPR" evidence="3">
    <location>
        <begin position="811"/>
        <end position="844"/>
    </location>
</feature>
<dbReference type="InterPro" id="IPR019734">
    <property type="entry name" value="TPR_rpt"/>
</dbReference>
<dbReference type="SMR" id="A0A482XIZ7"/>
<proteinExistence type="predicted"/>
<dbReference type="GO" id="GO:0055087">
    <property type="term" value="C:Ski complex"/>
    <property type="evidence" value="ECO:0007669"/>
    <property type="project" value="InterPro"/>
</dbReference>
<dbReference type="SUPFAM" id="SSF48452">
    <property type="entry name" value="TPR-like"/>
    <property type="match status" value="3"/>
</dbReference>
<organism evidence="5 6">
    <name type="scientific">Laodelphax striatellus</name>
    <name type="common">Small brown planthopper</name>
    <name type="synonym">Delphax striatella</name>
    <dbReference type="NCBI Taxonomy" id="195883"/>
    <lineage>
        <taxon>Eukaryota</taxon>
        <taxon>Metazoa</taxon>
        <taxon>Ecdysozoa</taxon>
        <taxon>Arthropoda</taxon>
        <taxon>Hexapoda</taxon>
        <taxon>Insecta</taxon>
        <taxon>Pterygota</taxon>
        <taxon>Neoptera</taxon>
        <taxon>Paraneoptera</taxon>
        <taxon>Hemiptera</taxon>
        <taxon>Auchenorrhyncha</taxon>
        <taxon>Fulgoroidea</taxon>
        <taxon>Delphacidae</taxon>
        <taxon>Criomorphinae</taxon>
        <taxon>Laodelphax</taxon>
    </lineage>
</organism>
<dbReference type="Pfam" id="PF13432">
    <property type="entry name" value="TPR_16"/>
    <property type="match status" value="1"/>
</dbReference>
<feature type="coiled-coil region" evidence="4">
    <location>
        <begin position="952"/>
        <end position="982"/>
    </location>
</feature>